<sequence>MTAGGRPGVFRKVTSLANPLVKDIRALHLKKYRDETGLFLAEGRKLVRDALDGGWPVHTLVFQAEQANDPAVGQLAAEVKAAGGTVLEVSEAVLGKIARRDNPQTVIGVFRQSFAPSERIGAGGLWVALDRVRDPGNLGTIVRTADAAGVAGVALVGQCCDPFALETVRATMGSIFHVPLARASEEALVAHASRSGHRLIGTHLSATEDYRGADYSPPAILVMGNEQQGLSDSLARACDLLVRIPMRGKADSLNLAVSTGLMIYEALRATL</sequence>
<dbReference type="CDD" id="cd18095">
    <property type="entry name" value="SpoU-like_rRNA-MTase"/>
    <property type="match status" value="1"/>
</dbReference>
<feature type="domain" description="RNA 2-O ribose methyltransferase substrate binding" evidence="4">
    <location>
        <begin position="40"/>
        <end position="116"/>
    </location>
</feature>
<dbReference type="GO" id="GO:0003723">
    <property type="term" value="F:RNA binding"/>
    <property type="evidence" value="ECO:0007669"/>
    <property type="project" value="InterPro"/>
</dbReference>
<dbReference type="Gene3D" id="3.30.1330.30">
    <property type="match status" value="1"/>
</dbReference>
<comment type="similarity">
    <text evidence="1">Belongs to the class IV-like SAM-binding methyltransferase superfamily. RNA methyltransferase TrmH family.</text>
</comment>
<dbReference type="SUPFAM" id="SSF75217">
    <property type="entry name" value="alpha/beta knot"/>
    <property type="match status" value="1"/>
</dbReference>
<dbReference type="OrthoDB" id="9794400at2"/>
<evidence type="ECO:0000313" key="6">
    <source>
        <dbReference type="Proteomes" id="UP000773614"/>
    </source>
</evidence>
<evidence type="ECO:0000313" key="5">
    <source>
        <dbReference type="EMBL" id="MYZ49879.1"/>
    </source>
</evidence>
<dbReference type="PANTHER" id="PTHR43191:SF2">
    <property type="entry name" value="RRNA METHYLTRANSFERASE 3, MITOCHONDRIAL"/>
    <property type="match status" value="1"/>
</dbReference>
<dbReference type="InterPro" id="IPR051259">
    <property type="entry name" value="rRNA_Methyltransferase"/>
</dbReference>
<dbReference type="Gene3D" id="3.40.1280.10">
    <property type="match status" value="1"/>
</dbReference>
<dbReference type="InterPro" id="IPR029026">
    <property type="entry name" value="tRNA_m1G_MTases_N"/>
</dbReference>
<dbReference type="PANTHER" id="PTHR43191">
    <property type="entry name" value="RRNA METHYLTRANSFERASE 3"/>
    <property type="match status" value="1"/>
</dbReference>
<dbReference type="Pfam" id="PF22435">
    <property type="entry name" value="MRM3-like_sub_bind"/>
    <property type="match status" value="1"/>
</dbReference>
<organism evidence="5 6">
    <name type="scientific">Propylenella binzhouense</name>
    <dbReference type="NCBI Taxonomy" id="2555902"/>
    <lineage>
        <taxon>Bacteria</taxon>
        <taxon>Pseudomonadati</taxon>
        <taxon>Pseudomonadota</taxon>
        <taxon>Alphaproteobacteria</taxon>
        <taxon>Hyphomicrobiales</taxon>
        <taxon>Propylenellaceae</taxon>
        <taxon>Propylenella</taxon>
    </lineage>
</organism>
<protein>
    <submittedName>
        <fullName evidence="5">RNA methyltransferase</fullName>
    </submittedName>
</protein>
<dbReference type="InterPro" id="IPR001537">
    <property type="entry name" value="SpoU_MeTrfase"/>
</dbReference>
<dbReference type="GO" id="GO:0008173">
    <property type="term" value="F:RNA methyltransferase activity"/>
    <property type="evidence" value="ECO:0007669"/>
    <property type="project" value="InterPro"/>
</dbReference>
<dbReference type="EMBL" id="SPKJ01000102">
    <property type="protein sequence ID" value="MYZ49879.1"/>
    <property type="molecule type" value="Genomic_DNA"/>
</dbReference>
<name>A0A964WVB3_9HYPH</name>
<reference evidence="5" key="1">
    <citation type="submission" date="2019-03" db="EMBL/GenBank/DDBJ databases">
        <title>Afifella sp. nov., isolated from activated sludge.</title>
        <authorList>
            <person name="Li Q."/>
            <person name="Liu Y."/>
        </authorList>
    </citation>
    <scope>NUCLEOTIDE SEQUENCE</scope>
    <source>
        <strain evidence="5">L72</strain>
    </source>
</reference>
<dbReference type="InterPro" id="IPR053888">
    <property type="entry name" value="MRM3-like_sub_bind"/>
</dbReference>
<proteinExistence type="inferred from homology"/>
<dbReference type="Pfam" id="PF00588">
    <property type="entry name" value="SpoU_methylase"/>
    <property type="match status" value="1"/>
</dbReference>
<dbReference type="Proteomes" id="UP000773614">
    <property type="component" value="Unassembled WGS sequence"/>
</dbReference>
<dbReference type="SMART" id="SM00967">
    <property type="entry name" value="SpoU_sub_bind"/>
    <property type="match status" value="1"/>
</dbReference>
<dbReference type="RefSeq" id="WP_161142218.1">
    <property type="nucleotide sequence ID" value="NZ_SPKJ01000102.1"/>
</dbReference>
<keyword evidence="6" id="KW-1185">Reference proteome</keyword>
<keyword evidence="3" id="KW-0808">Transferase</keyword>
<evidence type="ECO:0000259" key="4">
    <source>
        <dbReference type="SMART" id="SM00967"/>
    </source>
</evidence>
<dbReference type="GO" id="GO:0005737">
    <property type="term" value="C:cytoplasm"/>
    <property type="evidence" value="ECO:0007669"/>
    <property type="project" value="UniProtKB-ARBA"/>
</dbReference>
<gene>
    <name evidence="5" type="ORF">E4O86_19410</name>
</gene>
<keyword evidence="2 5" id="KW-0489">Methyltransferase</keyword>
<comment type="caution">
    <text evidence="5">The sequence shown here is derived from an EMBL/GenBank/DDBJ whole genome shotgun (WGS) entry which is preliminary data.</text>
</comment>
<evidence type="ECO:0000256" key="3">
    <source>
        <dbReference type="ARBA" id="ARBA00022679"/>
    </source>
</evidence>
<dbReference type="GO" id="GO:0032259">
    <property type="term" value="P:methylation"/>
    <property type="evidence" value="ECO:0007669"/>
    <property type="project" value="UniProtKB-KW"/>
</dbReference>
<accession>A0A964WVB3</accession>
<dbReference type="SUPFAM" id="SSF55315">
    <property type="entry name" value="L30e-like"/>
    <property type="match status" value="1"/>
</dbReference>
<dbReference type="InterPro" id="IPR029028">
    <property type="entry name" value="Alpha/beta_knot_MTases"/>
</dbReference>
<evidence type="ECO:0000256" key="2">
    <source>
        <dbReference type="ARBA" id="ARBA00022603"/>
    </source>
</evidence>
<evidence type="ECO:0000256" key="1">
    <source>
        <dbReference type="ARBA" id="ARBA00007228"/>
    </source>
</evidence>
<dbReference type="InterPro" id="IPR013123">
    <property type="entry name" value="SpoU_subst-bd"/>
</dbReference>
<dbReference type="AlphaFoldDB" id="A0A964WVB3"/>
<dbReference type="GO" id="GO:0006396">
    <property type="term" value="P:RNA processing"/>
    <property type="evidence" value="ECO:0007669"/>
    <property type="project" value="InterPro"/>
</dbReference>
<dbReference type="InterPro" id="IPR029064">
    <property type="entry name" value="Ribosomal_eL30-like_sf"/>
</dbReference>